<dbReference type="OrthoDB" id="605328at2759"/>
<dbReference type="Pfam" id="PF00646">
    <property type="entry name" value="F-box"/>
    <property type="match status" value="1"/>
</dbReference>
<organism evidence="2 3">
    <name type="scientific">Artemisia annua</name>
    <name type="common">Sweet wormwood</name>
    <dbReference type="NCBI Taxonomy" id="35608"/>
    <lineage>
        <taxon>Eukaryota</taxon>
        <taxon>Viridiplantae</taxon>
        <taxon>Streptophyta</taxon>
        <taxon>Embryophyta</taxon>
        <taxon>Tracheophyta</taxon>
        <taxon>Spermatophyta</taxon>
        <taxon>Magnoliopsida</taxon>
        <taxon>eudicotyledons</taxon>
        <taxon>Gunneridae</taxon>
        <taxon>Pentapetalae</taxon>
        <taxon>asterids</taxon>
        <taxon>campanulids</taxon>
        <taxon>Asterales</taxon>
        <taxon>Asteraceae</taxon>
        <taxon>Asteroideae</taxon>
        <taxon>Anthemideae</taxon>
        <taxon>Artemisiinae</taxon>
        <taxon>Artemisia</taxon>
    </lineage>
</organism>
<dbReference type="PANTHER" id="PTHR35546:SF115">
    <property type="entry name" value="F-BOX DOMAIN-CONTAINING PROTEIN"/>
    <property type="match status" value="1"/>
</dbReference>
<evidence type="ECO:0000259" key="1">
    <source>
        <dbReference type="SMART" id="SM00256"/>
    </source>
</evidence>
<dbReference type="InterPro" id="IPR017451">
    <property type="entry name" value="F-box-assoc_interact_dom"/>
</dbReference>
<dbReference type="InterPro" id="IPR001810">
    <property type="entry name" value="F-box_dom"/>
</dbReference>
<dbReference type="Gene3D" id="1.20.1280.50">
    <property type="match status" value="1"/>
</dbReference>
<feature type="domain" description="F-box" evidence="1">
    <location>
        <begin position="42"/>
        <end position="80"/>
    </location>
</feature>
<proteinExistence type="predicted"/>
<comment type="caution">
    <text evidence="2">The sequence shown here is derived from an EMBL/GenBank/DDBJ whole genome shotgun (WGS) entry which is preliminary data.</text>
</comment>
<dbReference type="InterPro" id="IPR006527">
    <property type="entry name" value="F-box-assoc_dom_typ1"/>
</dbReference>
<gene>
    <name evidence="2" type="ORF">CTI12_AA506230</name>
</gene>
<keyword evidence="3" id="KW-1185">Reference proteome</keyword>
<dbReference type="CDD" id="cd22157">
    <property type="entry name" value="F-box_AtFBW1-like"/>
    <property type="match status" value="1"/>
</dbReference>
<evidence type="ECO:0000313" key="2">
    <source>
        <dbReference type="EMBL" id="PWA46682.1"/>
    </source>
</evidence>
<dbReference type="SUPFAM" id="SSF81383">
    <property type="entry name" value="F-box domain"/>
    <property type="match status" value="1"/>
</dbReference>
<dbReference type="PANTHER" id="PTHR35546">
    <property type="entry name" value="F-BOX PROTEIN INTERACTION DOMAIN PROTEIN-RELATED"/>
    <property type="match status" value="1"/>
</dbReference>
<dbReference type="NCBIfam" id="TIGR01640">
    <property type="entry name" value="F_box_assoc_1"/>
    <property type="match status" value="1"/>
</dbReference>
<reference evidence="2 3" key="1">
    <citation type="journal article" date="2018" name="Mol. Plant">
        <title>The genome of Artemisia annua provides insight into the evolution of Asteraceae family and artemisinin biosynthesis.</title>
        <authorList>
            <person name="Shen Q."/>
            <person name="Zhang L."/>
            <person name="Liao Z."/>
            <person name="Wang S."/>
            <person name="Yan T."/>
            <person name="Shi P."/>
            <person name="Liu M."/>
            <person name="Fu X."/>
            <person name="Pan Q."/>
            <person name="Wang Y."/>
            <person name="Lv Z."/>
            <person name="Lu X."/>
            <person name="Zhang F."/>
            <person name="Jiang W."/>
            <person name="Ma Y."/>
            <person name="Chen M."/>
            <person name="Hao X."/>
            <person name="Li L."/>
            <person name="Tang Y."/>
            <person name="Lv G."/>
            <person name="Zhou Y."/>
            <person name="Sun X."/>
            <person name="Brodelius P.E."/>
            <person name="Rose J.K.C."/>
            <person name="Tang K."/>
        </authorList>
    </citation>
    <scope>NUCLEOTIDE SEQUENCE [LARGE SCALE GENOMIC DNA]</scope>
    <source>
        <strain evidence="3">cv. Huhao1</strain>
        <tissue evidence="2">Leaf</tissue>
    </source>
</reference>
<dbReference type="Pfam" id="PF07734">
    <property type="entry name" value="FBA_1"/>
    <property type="match status" value="1"/>
</dbReference>
<evidence type="ECO:0000313" key="3">
    <source>
        <dbReference type="Proteomes" id="UP000245207"/>
    </source>
</evidence>
<dbReference type="SMART" id="SM00256">
    <property type="entry name" value="FBOX"/>
    <property type="match status" value="1"/>
</dbReference>
<dbReference type="AlphaFoldDB" id="A0A2U1LCE7"/>
<protein>
    <submittedName>
        <fullName evidence="2">F-box family protein</fullName>
    </submittedName>
</protein>
<dbReference type="STRING" id="35608.A0A2U1LCE7"/>
<dbReference type="EMBL" id="PKPP01010161">
    <property type="protein sequence ID" value="PWA46682.1"/>
    <property type="molecule type" value="Genomic_DNA"/>
</dbReference>
<name>A0A2U1LCE7_ARTAN</name>
<accession>A0A2U1LCE7</accession>
<dbReference type="Proteomes" id="UP000245207">
    <property type="component" value="Unassembled WGS sequence"/>
</dbReference>
<dbReference type="InterPro" id="IPR036047">
    <property type="entry name" value="F-box-like_dom_sf"/>
</dbReference>
<sequence length="426" mass="49624">MSSSRAKIKKTQNTPRNCLLEAYLVDYDHQLNQSAALIGSNDDLLTEILLRLPAISILRFKSVSKHWRALLSHRQFTLRYDRVSICRGLYASFSHLYIPFDAENKSSPPLSKLDFYPDPNGIRIIQQCNGLLLCGSNVWIPRRGCRYYVFNPVTKQHVVLPMVRGGWKVRKHIRFIGLAYRQSDPVSYKVVCIFRPKRDGEVFYIQIYSSKTGEWKIANESFSTPHYRRFGEGVYWNGAILWPPSCLDPLYFDLNVEKFKKLPLPSASVASLEGLDLVDIPFYFGESRGHLHLVELAHPEKHFHLNVYEMLCDHSGWFLKYQVDLDELSITYPEMIISYAHPSFKQMKIISNQDLSSPKYYFYEVLDVVRGDKEEDTFMVVRIPSKIIRYNILDKSFKLILDIDFKFLGRIGYNGVHRYIETITSF</sequence>
<dbReference type="InterPro" id="IPR055290">
    <property type="entry name" value="At3g26010-like"/>
</dbReference>